<dbReference type="Pfam" id="PF00136">
    <property type="entry name" value="DNA_pol_B"/>
    <property type="match status" value="1"/>
</dbReference>
<protein>
    <recommendedName>
        <fullName evidence="2">DNA-directed DNA polymerase</fullName>
        <ecNumber evidence="2">2.7.7.7</ecNumber>
    </recommendedName>
</protein>
<dbReference type="Gene3D" id="1.10.132.60">
    <property type="entry name" value="DNA polymerase family B, C-terminal domain"/>
    <property type="match status" value="1"/>
</dbReference>
<dbReference type="CDD" id="cd05537">
    <property type="entry name" value="POLBc_Pol_II"/>
    <property type="match status" value="1"/>
</dbReference>
<sequence length="783" mass="88655">MLDAVPILQHSSQTGLVLMREHEDRADGLCLRFWVANGETAYPVEITGTDSVCFVRQTDLPQLKERLPPDCRVGDEPFKTALGEPVLPVYTPGWEMQRRWVRKAERLGISVEEDDIPPAERYLMERFITAGVSVEITDKGPRLRPADIDLTLRWVSLDIETSPFVPGELPELYSIALSGPMVRRVYVAWQQAPKDDRFDGVEIVACGDGPGVLRQFLADWEALDVDVILGWRVVGFDLFVLSGLADQWGMAFTLGRQRRLVSWRKRQDKDYLTVPGRMVVDGVEALRSAGHQFDSFALDAVANRILGSGKAMVQAEDESKTDTIDRWFQTQDPDLLWYNLTDADLVGEIVQQEKLLEFLLARARMTGHTLDRVGGSAAAFNYVYLPRLHRKGYVAPHVGSQTLTMASPGGYVMDSLPGLYRNVLVLDFKSLYPSIMRTFQIDPWALWEGLQAPEEDSIPGYLGGRFLRQGAILPTLLDQLWQARDAAKAEHNAPLSHAIKILMNSFYGVLGSDLCRFFDPRLASSITRRGHDIMIRTKAWFEARGLTVIYGDTDSQFVWVRDSATDLEALGAELAAGLNAFWRGEIAREFGIESHLELQYETCYRRFHMPTIRGTEQGSKKRYAGLVVQKDGSEQLVFRGMEAVRSDWTPLAQRFQHDLYNALFHDHPLQPVLQRTVRQLFAGELDDQLWYRKRLRRPVSGYAKSNPPHVQAARRHELLTGKPPQGWVRYRQGLQGVLVPADRDQPINYQHYFDKQLAPIADAVLHVLGQDFQTLAGPQMTLL</sequence>
<dbReference type="SUPFAM" id="SSF53098">
    <property type="entry name" value="Ribonuclease H-like"/>
    <property type="match status" value="1"/>
</dbReference>
<dbReference type="Gene3D" id="1.10.287.690">
    <property type="entry name" value="Helix hairpin bin"/>
    <property type="match status" value="1"/>
</dbReference>
<evidence type="ECO:0000256" key="3">
    <source>
        <dbReference type="ARBA" id="ARBA00022679"/>
    </source>
</evidence>
<dbReference type="InterPro" id="IPR006134">
    <property type="entry name" value="DNA-dir_DNA_pol_B_multi_dom"/>
</dbReference>
<dbReference type="Gene3D" id="3.90.1600.10">
    <property type="entry name" value="Palm domain of DNA polymerase"/>
    <property type="match status" value="2"/>
</dbReference>
<dbReference type="Gene3D" id="2.40.50.590">
    <property type="match status" value="1"/>
</dbReference>
<dbReference type="Proteomes" id="UP001595617">
    <property type="component" value="Unassembled WGS sequence"/>
</dbReference>
<keyword evidence="3 9" id="KW-0808">Transferase</keyword>
<name>A0ABV7ZXL6_9GAMM</name>
<comment type="catalytic activity">
    <reaction evidence="7">
        <text>DNA(n) + a 2'-deoxyribonucleoside 5'-triphosphate = DNA(n+1) + diphosphate</text>
        <dbReference type="Rhea" id="RHEA:22508"/>
        <dbReference type="Rhea" id="RHEA-COMP:17339"/>
        <dbReference type="Rhea" id="RHEA-COMP:17340"/>
        <dbReference type="ChEBI" id="CHEBI:33019"/>
        <dbReference type="ChEBI" id="CHEBI:61560"/>
        <dbReference type="ChEBI" id="CHEBI:173112"/>
        <dbReference type="EC" id="2.7.7.7"/>
    </reaction>
</comment>
<evidence type="ECO:0000259" key="8">
    <source>
        <dbReference type="Pfam" id="PF00136"/>
    </source>
</evidence>
<evidence type="ECO:0000313" key="10">
    <source>
        <dbReference type="Proteomes" id="UP001595617"/>
    </source>
</evidence>
<dbReference type="EMBL" id="JBHRYR010000002">
    <property type="protein sequence ID" value="MFC3852076.1"/>
    <property type="molecule type" value="Genomic_DNA"/>
</dbReference>
<comment type="caution">
    <text evidence="9">The sequence shown here is derived from an EMBL/GenBank/DDBJ whole genome shotgun (WGS) entry which is preliminary data.</text>
</comment>
<feature type="domain" description="DNA-directed DNA polymerase family B multifunctional" evidence="8">
    <location>
        <begin position="379"/>
        <end position="717"/>
    </location>
</feature>
<evidence type="ECO:0000256" key="4">
    <source>
        <dbReference type="ARBA" id="ARBA00022695"/>
    </source>
</evidence>
<keyword evidence="6" id="KW-0238">DNA-binding</keyword>
<dbReference type="PANTHER" id="PTHR10322:SF23">
    <property type="entry name" value="DNA POLYMERASE DELTA CATALYTIC SUBUNIT"/>
    <property type="match status" value="1"/>
</dbReference>
<dbReference type="SUPFAM" id="SSF56672">
    <property type="entry name" value="DNA/RNA polymerases"/>
    <property type="match status" value="1"/>
</dbReference>
<dbReference type="InterPro" id="IPR050240">
    <property type="entry name" value="DNA_pol_type-B"/>
</dbReference>
<evidence type="ECO:0000256" key="7">
    <source>
        <dbReference type="ARBA" id="ARBA00049244"/>
    </source>
</evidence>
<dbReference type="GO" id="GO:0003887">
    <property type="term" value="F:DNA-directed DNA polymerase activity"/>
    <property type="evidence" value="ECO:0007669"/>
    <property type="project" value="UniProtKB-EC"/>
</dbReference>
<dbReference type="PANTHER" id="PTHR10322">
    <property type="entry name" value="DNA POLYMERASE CATALYTIC SUBUNIT"/>
    <property type="match status" value="1"/>
</dbReference>
<dbReference type="EC" id="2.7.7.7" evidence="2"/>
<dbReference type="RefSeq" id="WP_380693799.1">
    <property type="nucleotide sequence ID" value="NZ_JBHRYR010000002.1"/>
</dbReference>
<reference evidence="10" key="1">
    <citation type="journal article" date="2019" name="Int. J. Syst. Evol. Microbiol.">
        <title>The Global Catalogue of Microorganisms (GCM) 10K type strain sequencing project: providing services to taxonomists for standard genome sequencing and annotation.</title>
        <authorList>
            <consortium name="The Broad Institute Genomics Platform"/>
            <consortium name="The Broad Institute Genome Sequencing Center for Infectious Disease"/>
            <person name="Wu L."/>
            <person name="Ma J."/>
        </authorList>
    </citation>
    <scope>NUCLEOTIDE SEQUENCE [LARGE SCALE GENOMIC DNA]</scope>
    <source>
        <strain evidence="10">IBRC 10765</strain>
    </source>
</reference>
<dbReference type="SMART" id="SM00486">
    <property type="entry name" value="POLBc"/>
    <property type="match status" value="1"/>
</dbReference>
<dbReference type="InterPro" id="IPR006172">
    <property type="entry name" value="DNA-dir_DNA_pol_B"/>
</dbReference>
<accession>A0ABV7ZXL6</accession>
<keyword evidence="5" id="KW-0239">DNA-directed DNA polymerase</keyword>
<comment type="similarity">
    <text evidence="1">Belongs to the DNA polymerase type-B family.</text>
</comment>
<gene>
    <name evidence="9" type="ORF">ACFOOG_04430</name>
</gene>
<evidence type="ECO:0000313" key="9">
    <source>
        <dbReference type="EMBL" id="MFC3852076.1"/>
    </source>
</evidence>
<keyword evidence="4 9" id="KW-0548">Nucleotidyltransferase</keyword>
<proteinExistence type="inferred from homology"/>
<dbReference type="InterPro" id="IPR012337">
    <property type="entry name" value="RNaseH-like_sf"/>
</dbReference>
<evidence type="ECO:0000256" key="2">
    <source>
        <dbReference type="ARBA" id="ARBA00012417"/>
    </source>
</evidence>
<dbReference type="Gene3D" id="6.10.140.1130">
    <property type="match status" value="1"/>
</dbReference>
<dbReference type="Gene3D" id="3.30.420.10">
    <property type="entry name" value="Ribonuclease H-like superfamily/Ribonuclease H"/>
    <property type="match status" value="1"/>
</dbReference>
<organism evidence="9 10">
    <name type="scientific">Saccharospirillum mangrovi</name>
    <dbReference type="NCBI Taxonomy" id="2161747"/>
    <lineage>
        <taxon>Bacteria</taxon>
        <taxon>Pseudomonadati</taxon>
        <taxon>Pseudomonadota</taxon>
        <taxon>Gammaproteobacteria</taxon>
        <taxon>Oceanospirillales</taxon>
        <taxon>Saccharospirillaceae</taxon>
        <taxon>Saccharospirillum</taxon>
    </lineage>
</organism>
<dbReference type="InterPro" id="IPR036397">
    <property type="entry name" value="RNaseH_sf"/>
</dbReference>
<dbReference type="InterPro" id="IPR043502">
    <property type="entry name" value="DNA/RNA_pol_sf"/>
</dbReference>
<evidence type="ECO:0000256" key="6">
    <source>
        <dbReference type="ARBA" id="ARBA00023125"/>
    </source>
</evidence>
<evidence type="ECO:0000256" key="1">
    <source>
        <dbReference type="ARBA" id="ARBA00005755"/>
    </source>
</evidence>
<evidence type="ECO:0000256" key="5">
    <source>
        <dbReference type="ARBA" id="ARBA00022932"/>
    </source>
</evidence>
<dbReference type="PRINTS" id="PR00106">
    <property type="entry name" value="DNAPOLB"/>
</dbReference>
<dbReference type="InterPro" id="IPR023211">
    <property type="entry name" value="DNA_pol_palm_dom_sf"/>
</dbReference>
<dbReference type="InterPro" id="IPR042087">
    <property type="entry name" value="DNA_pol_B_thumb"/>
</dbReference>
<keyword evidence="10" id="KW-1185">Reference proteome</keyword>
<dbReference type="NCBIfam" id="NF004421">
    <property type="entry name" value="PRK05762.1-2"/>
    <property type="match status" value="1"/>
</dbReference>